<evidence type="ECO:0000256" key="8">
    <source>
        <dbReference type="ARBA" id="ARBA00049412"/>
    </source>
</evidence>
<gene>
    <name evidence="9" type="ORF">E6K81_09280</name>
</gene>
<evidence type="ECO:0000313" key="10">
    <source>
        <dbReference type="Proteomes" id="UP000319771"/>
    </source>
</evidence>
<keyword evidence="7" id="KW-0455">Luminescence</keyword>
<dbReference type="GO" id="GO:0003995">
    <property type="term" value="F:acyl-CoA dehydrogenase activity"/>
    <property type="evidence" value="ECO:0007669"/>
    <property type="project" value="InterPro"/>
</dbReference>
<evidence type="ECO:0000256" key="6">
    <source>
        <dbReference type="ARBA" id="ARBA00023002"/>
    </source>
</evidence>
<dbReference type="InterPro" id="IPR016162">
    <property type="entry name" value="Ald_DH_N"/>
</dbReference>
<evidence type="ECO:0000256" key="1">
    <source>
        <dbReference type="ARBA" id="ARBA00003277"/>
    </source>
</evidence>
<dbReference type="UniPathway" id="UPA00569"/>
<sequence>MSGPAPAAHSGDVPRPWAGLDGVVRVLAPEPSGPGFTAFLDRTLTHQGEPFAAERIDTLQAMSAAFLADPLLRADAASVAAAYWMRRAQVARLREEFQRRSSDASVVRVPVGRVLHIAPSNVDTLFIYSWALSFLCGNANVVRVSQEMGPVVEAMFGALRGLAEAHPVLGAGNRFVTYAHDADATAAISQWCSHRVIWGGNETVAALRPLSLNPHASERVFGSKFSYSAFAAAPYLAADPAEGARLASGFFNDLFWFDQMACSSPHVLFWVGGEREVAAAIEAFEASLQAEVDRRGFVPSVSSAVHRRAFAFELAAGADVQVALEHPGFIGVRVRDAAGLARETCGGGLIRHSRLDRLDDLVAFAGEGDQTLTHYGFTSEALSAFAALAGARGLDRVVPVGEALAFDVVWDGYDLLDDFTRQVRVKPA</sequence>
<dbReference type="Pfam" id="PF05893">
    <property type="entry name" value="LuxC"/>
    <property type="match status" value="1"/>
</dbReference>
<evidence type="ECO:0000313" key="9">
    <source>
        <dbReference type="EMBL" id="TMQ71767.1"/>
    </source>
</evidence>
<dbReference type="InterPro" id="IPR008670">
    <property type="entry name" value="CoA_reduct_LuxC"/>
</dbReference>
<name>A0A538U7C4_UNCEI</name>
<keyword evidence="5" id="KW-0521">NADP</keyword>
<dbReference type="GO" id="GO:0008218">
    <property type="term" value="P:bioluminescence"/>
    <property type="evidence" value="ECO:0007669"/>
    <property type="project" value="UniProtKB-KW"/>
</dbReference>
<dbReference type="Gene3D" id="3.40.605.10">
    <property type="entry name" value="Aldehyde Dehydrogenase, Chain A, domain 1"/>
    <property type="match status" value="1"/>
</dbReference>
<keyword evidence="6" id="KW-0560">Oxidoreductase</keyword>
<dbReference type="SUPFAM" id="SSF53720">
    <property type="entry name" value="ALDH-like"/>
    <property type="match status" value="1"/>
</dbReference>
<evidence type="ECO:0000256" key="4">
    <source>
        <dbReference type="ARBA" id="ARBA00013020"/>
    </source>
</evidence>
<dbReference type="InterPro" id="IPR016161">
    <property type="entry name" value="Ald_DH/histidinol_DH"/>
</dbReference>
<reference evidence="9 10" key="1">
    <citation type="journal article" date="2019" name="Nat. Microbiol.">
        <title>Mediterranean grassland soil C-N compound turnover is dependent on rainfall and depth, and is mediated by genomically divergent microorganisms.</title>
        <authorList>
            <person name="Diamond S."/>
            <person name="Andeer P.F."/>
            <person name="Li Z."/>
            <person name="Crits-Christoph A."/>
            <person name="Burstein D."/>
            <person name="Anantharaman K."/>
            <person name="Lane K.R."/>
            <person name="Thomas B.C."/>
            <person name="Pan C."/>
            <person name="Northen T.R."/>
            <person name="Banfield J.F."/>
        </authorList>
    </citation>
    <scope>NUCLEOTIDE SEQUENCE [LARGE SCALE GENOMIC DNA]</scope>
    <source>
        <strain evidence="9">WS_11</strain>
    </source>
</reference>
<accession>A0A538U7C4</accession>
<comment type="similarity">
    <text evidence="3">Belongs to the LuxC family.</text>
</comment>
<dbReference type="EMBL" id="VBPB01000146">
    <property type="protein sequence ID" value="TMQ71767.1"/>
    <property type="molecule type" value="Genomic_DNA"/>
</dbReference>
<evidence type="ECO:0000256" key="7">
    <source>
        <dbReference type="ARBA" id="ARBA00023223"/>
    </source>
</evidence>
<comment type="pathway">
    <text evidence="2">Lipid metabolism; fatty acid reduction for biolumincescence.</text>
</comment>
<organism evidence="9 10">
    <name type="scientific">Eiseniibacteriota bacterium</name>
    <dbReference type="NCBI Taxonomy" id="2212470"/>
    <lineage>
        <taxon>Bacteria</taxon>
        <taxon>Candidatus Eiseniibacteriota</taxon>
    </lineage>
</organism>
<comment type="function">
    <text evidence="1">LuxC is the fatty acid reductase enzyme responsible for synthesis of the aldehyde substrate for the luminescent reaction catalyzed by luciferase.</text>
</comment>
<dbReference type="EC" id="1.2.1.50" evidence="4"/>
<evidence type="ECO:0000256" key="2">
    <source>
        <dbReference type="ARBA" id="ARBA00004908"/>
    </source>
</evidence>
<dbReference type="GO" id="GO:0050062">
    <property type="term" value="F:long-chain-fatty-acyl-CoA reductase activity"/>
    <property type="evidence" value="ECO:0007669"/>
    <property type="project" value="UniProtKB-EC"/>
</dbReference>
<dbReference type="Proteomes" id="UP000319771">
    <property type="component" value="Unassembled WGS sequence"/>
</dbReference>
<dbReference type="AlphaFoldDB" id="A0A538U7C4"/>
<comment type="caution">
    <text evidence="9">The sequence shown here is derived from an EMBL/GenBank/DDBJ whole genome shotgun (WGS) entry which is preliminary data.</text>
</comment>
<protein>
    <recommendedName>
        <fullName evidence="4">long-chain-fatty-acyl-CoA reductase</fullName>
        <ecNumber evidence="4">1.2.1.50</ecNumber>
    </recommendedName>
</protein>
<proteinExistence type="inferred from homology"/>
<comment type="catalytic activity">
    <reaction evidence="8">
        <text>a long-chain fatty aldehyde + NADP(+) + CoA = a long-chain fatty acyl-CoA + NADPH + H(+)</text>
        <dbReference type="Rhea" id="RHEA:15437"/>
        <dbReference type="ChEBI" id="CHEBI:15378"/>
        <dbReference type="ChEBI" id="CHEBI:17176"/>
        <dbReference type="ChEBI" id="CHEBI:57287"/>
        <dbReference type="ChEBI" id="CHEBI:57783"/>
        <dbReference type="ChEBI" id="CHEBI:58349"/>
        <dbReference type="ChEBI" id="CHEBI:83139"/>
        <dbReference type="EC" id="1.2.1.50"/>
    </reaction>
</comment>
<evidence type="ECO:0000256" key="3">
    <source>
        <dbReference type="ARBA" id="ARBA00010915"/>
    </source>
</evidence>
<evidence type="ECO:0000256" key="5">
    <source>
        <dbReference type="ARBA" id="ARBA00022857"/>
    </source>
</evidence>